<feature type="compositionally biased region" description="Basic and acidic residues" evidence="1">
    <location>
        <begin position="68"/>
        <end position="87"/>
    </location>
</feature>
<evidence type="ECO:0000313" key="3">
    <source>
        <dbReference type="Proteomes" id="UP000637578"/>
    </source>
</evidence>
<dbReference type="Proteomes" id="UP000637578">
    <property type="component" value="Unassembled WGS sequence"/>
</dbReference>
<keyword evidence="3" id="KW-1185">Reference proteome</keyword>
<reference evidence="2" key="1">
    <citation type="journal article" date="2014" name="Int. J. Syst. Evol. Microbiol.">
        <title>Complete genome sequence of Corynebacterium casei LMG S-19264T (=DSM 44701T), isolated from a smear-ripened cheese.</title>
        <authorList>
            <consortium name="US DOE Joint Genome Institute (JGI-PGF)"/>
            <person name="Walter F."/>
            <person name="Albersmeier A."/>
            <person name="Kalinowski J."/>
            <person name="Ruckert C."/>
        </authorList>
    </citation>
    <scope>NUCLEOTIDE SEQUENCE</scope>
    <source>
        <strain evidence="2">CGMCC 4.5737</strain>
    </source>
</reference>
<proteinExistence type="predicted"/>
<organism evidence="2 3">
    <name type="scientific">Longimycelium tulufanense</name>
    <dbReference type="NCBI Taxonomy" id="907463"/>
    <lineage>
        <taxon>Bacteria</taxon>
        <taxon>Bacillati</taxon>
        <taxon>Actinomycetota</taxon>
        <taxon>Actinomycetes</taxon>
        <taxon>Pseudonocardiales</taxon>
        <taxon>Pseudonocardiaceae</taxon>
        <taxon>Longimycelium</taxon>
    </lineage>
</organism>
<name>A0A8J3CEH3_9PSEU</name>
<feature type="region of interest" description="Disordered" evidence="1">
    <location>
        <begin position="1"/>
        <end position="25"/>
    </location>
</feature>
<accession>A0A8J3CEH3</accession>
<evidence type="ECO:0000256" key="1">
    <source>
        <dbReference type="SAM" id="MobiDB-lite"/>
    </source>
</evidence>
<comment type="caution">
    <text evidence="2">The sequence shown here is derived from an EMBL/GenBank/DDBJ whole genome shotgun (WGS) entry which is preliminary data.</text>
</comment>
<protein>
    <submittedName>
        <fullName evidence="2">Uncharacterized protein</fullName>
    </submittedName>
</protein>
<evidence type="ECO:0000313" key="2">
    <source>
        <dbReference type="EMBL" id="GGM55498.1"/>
    </source>
</evidence>
<dbReference type="EMBL" id="BMMK01000011">
    <property type="protein sequence ID" value="GGM55498.1"/>
    <property type="molecule type" value="Genomic_DNA"/>
</dbReference>
<reference evidence="2" key="2">
    <citation type="submission" date="2020-09" db="EMBL/GenBank/DDBJ databases">
        <authorList>
            <person name="Sun Q."/>
            <person name="Zhou Y."/>
        </authorList>
    </citation>
    <scope>NUCLEOTIDE SEQUENCE</scope>
    <source>
        <strain evidence="2">CGMCC 4.5737</strain>
    </source>
</reference>
<sequence>MVMHPKYVRLAPPAAPREEKPAPQERQYLVVGPRLVNGKKAGETVVLALTDEQEKALVEAGHIKPKRKSVENRRPAVSEERERRNHG</sequence>
<dbReference type="AlphaFoldDB" id="A0A8J3CEH3"/>
<gene>
    <name evidence="2" type="ORF">GCM10012275_28260</name>
</gene>
<feature type="region of interest" description="Disordered" evidence="1">
    <location>
        <begin position="60"/>
        <end position="87"/>
    </location>
</feature>